<keyword evidence="4" id="KW-1185">Reference proteome</keyword>
<evidence type="ECO:0000259" key="2">
    <source>
        <dbReference type="Pfam" id="PF22784"/>
    </source>
</evidence>
<dbReference type="Proteomes" id="UP000694001">
    <property type="component" value="Chromosome"/>
</dbReference>
<dbReference type="InterPro" id="IPR057023">
    <property type="entry name" value="PTP-SAK"/>
</dbReference>
<evidence type="ECO:0000313" key="4">
    <source>
        <dbReference type="Proteomes" id="UP000694001"/>
    </source>
</evidence>
<name>A0A975TZW5_9PROT</name>
<dbReference type="GO" id="GO:0016791">
    <property type="term" value="F:phosphatase activity"/>
    <property type="evidence" value="ECO:0007669"/>
    <property type="project" value="UniProtKB-ARBA"/>
</dbReference>
<feature type="domain" description="Swiss Army Knife protein DSP-PTPase phosphatase" evidence="2">
    <location>
        <begin position="68"/>
        <end position="186"/>
    </location>
</feature>
<dbReference type="AlphaFoldDB" id="A0A975TZW5"/>
<reference evidence="3" key="1">
    <citation type="submission" date="2021-06" db="EMBL/GenBank/DDBJ databases">
        <title>Elioraea tepida, sp. nov., a moderately thermophilic aerobic anoxygenic phototrophic bacterium isolated from an alkaline siliceous hot spring mat community in Yellowstone National Park, WY, USA.</title>
        <authorList>
            <person name="Saini M.K."/>
            <person name="Yoshida S."/>
            <person name="Sebastian A."/>
            <person name="Hirose S."/>
            <person name="Hara E."/>
            <person name="Tamaki H."/>
            <person name="Soulier N.T."/>
            <person name="Albert I."/>
            <person name="Hanada S."/>
            <person name="Bryant D.A."/>
            <person name="Tank M."/>
        </authorList>
    </citation>
    <scope>NUCLEOTIDE SEQUENCE</scope>
    <source>
        <strain evidence="3">MS-P2</strain>
    </source>
</reference>
<dbReference type="Pfam" id="PF22784">
    <property type="entry name" value="PTP-SAK"/>
    <property type="match status" value="1"/>
</dbReference>
<dbReference type="KEGG" id="elio:KO353_09805"/>
<dbReference type="EMBL" id="CP076448">
    <property type="protein sequence ID" value="QXM23609.1"/>
    <property type="molecule type" value="Genomic_DNA"/>
</dbReference>
<organism evidence="3 4">
    <name type="scientific">Elioraea tepida</name>
    <dbReference type="NCBI Taxonomy" id="2843330"/>
    <lineage>
        <taxon>Bacteria</taxon>
        <taxon>Pseudomonadati</taxon>
        <taxon>Pseudomonadota</taxon>
        <taxon>Alphaproteobacteria</taxon>
        <taxon>Acetobacterales</taxon>
        <taxon>Elioraeaceae</taxon>
        <taxon>Elioraea</taxon>
    </lineage>
</organism>
<accession>A0A975TZW5</accession>
<gene>
    <name evidence="3" type="ORF">KO353_09805</name>
</gene>
<proteinExistence type="predicted"/>
<keyword evidence="1" id="KW-0378">Hydrolase</keyword>
<evidence type="ECO:0000313" key="3">
    <source>
        <dbReference type="EMBL" id="QXM23609.1"/>
    </source>
</evidence>
<sequence length="256" mass="28058">MARHDASPRPQERQRVARARASCHLRRVTDTTAAAPSGFDLSTRSGRLRAWANALLVDHGVLRIPWRNRAWVVPGMLARSNQPLPWQLAAEARAGIRTVINLRGRRAGCGSDVLAREACARLGLALIDAPFESRGAPHRDRLLRLAAIFDSIAYPALIHCKSGADRAGLVAAVFLLLRGATPAEAAAQLSWRFGHVAAGKTGILDLFLARYAEAHDATGIGFLDWVREGYDEAELRRAFRPGRLGTLLTELVLRRE</sequence>
<protein>
    <submittedName>
        <fullName evidence="3">Tyrosine-protein phosphatase</fullName>
    </submittedName>
</protein>
<evidence type="ECO:0000256" key="1">
    <source>
        <dbReference type="ARBA" id="ARBA00022801"/>
    </source>
</evidence>